<dbReference type="EMBL" id="JANTQA010000023">
    <property type="protein sequence ID" value="KAJ3444808.1"/>
    <property type="molecule type" value="Genomic_DNA"/>
</dbReference>
<comment type="similarity">
    <text evidence="1">Belongs to the heat shock protein 70 family.</text>
</comment>
<dbReference type="SUPFAM" id="SSF53067">
    <property type="entry name" value="Actin-like ATPase domain"/>
    <property type="match status" value="2"/>
</dbReference>
<evidence type="ECO:0000256" key="3">
    <source>
        <dbReference type="ARBA" id="ARBA00022840"/>
    </source>
</evidence>
<sequence length="422" mass="48247">MTNNYTIGIDFGNTYSCVSVLMNNNVEIIPNQQGNRTTHTCISFSENEKFVGDNAYNLSSSNPLNTVFDLKRLFFNEYSSSFFQSCLKKWPFKVVKKETQNKNKNENENENKNEEEEVGIEIEVEYQNEKQIIPIESLITQYFEKLKEIASMHLLTDIKDAIITVPVYYNETQIKRIKKIVTRAGLNLKTIIYEPIAALLAYGFEKSNNKKILIVDIGGSDTTFSLYAIKDYVFKKLSHSFNGNVGGTNFDEKLLDYCAGSFTKQNRSIDASRFKSSSRSMSRIKKACQRAKRVLSYSNRATIEIDSLFEGIDYYENIGRSKFYELCAEYFQQIKNLLHESVNQSGLEKSEIDEVILVGGASRIPRIQEIISQYFDNKELCRSINPDEAIAYGASARNVLFLKNEELGSENVVDHGIDIEFL</sequence>
<name>A0AAV7ZT98_9EUKA</name>
<dbReference type="FunFam" id="3.90.640.10:FF:000010">
    <property type="entry name" value="heat shock 70 kDa protein 14"/>
    <property type="match status" value="1"/>
</dbReference>
<dbReference type="InterPro" id="IPR043129">
    <property type="entry name" value="ATPase_NBD"/>
</dbReference>
<evidence type="ECO:0000256" key="2">
    <source>
        <dbReference type="ARBA" id="ARBA00022741"/>
    </source>
</evidence>
<dbReference type="Proteomes" id="UP001146793">
    <property type="component" value="Unassembled WGS sequence"/>
</dbReference>
<dbReference type="AlphaFoldDB" id="A0AAV7ZT98"/>
<organism evidence="4 5">
    <name type="scientific">Anaeramoeba flamelloides</name>
    <dbReference type="NCBI Taxonomy" id="1746091"/>
    <lineage>
        <taxon>Eukaryota</taxon>
        <taxon>Metamonada</taxon>
        <taxon>Anaeramoebidae</taxon>
        <taxon>Anaeramoeba</taxon>
    </lineage>
</organism>
<reference evidence="4" key="1">
    <citation type="submission" date="2022-08" db="EMBL/GenBank/DDBJ databases">
        <title>Novel sulphate-reducing endosymbionts in the free-living metamonad Anaeramoeba.</title>
        <authorList>
            <person name="Jerlstrom-Hultqvist J."/>
            <person name="Cepicka I."/>
            <person name="Gallot-Lavallee L."/>
            <person name="Salas-Leiva D."/>
            <person name="Curtis B.A."/>
            <person name="Zahonova K."/>
            <person name="Pipaliya S."/>
            <person name="Dacks J."/>
            <person name="Roger A.J."/>
        </authorList>
    </citation>
    <scope>NUCLEOTIDE SEQUENCE</scope>
    <source>
        <strain evidence="4">Busselton2</strain>
    </source>
</reference>
<dbReference type="PRINTS" id="PR00301">
    <property type="entry name" value="HEATSHOCK70"/>
</dbReference>
<dbReference type="PROSITE" id="PS01036">
    <property type="entry name" value="HSP70_3"/>
    <property type="match status" value="1"/>
</dbReference>
<evidence type="ECO:0000313" key="5">
    <source>
        <dbReference type="Proteomes" id="UP001146793"/>
    </source>
</evidence>
<dbReference type="InterPro" id="IPR018181">
    <property type="entry name" value="Heat_shock_70_CS"/>
</dbReference>
<keyword evidence="3" id="KW-0067">ATP-binding</keyword>
<accession>A0AAV7ZT98</accession>
<gene>
    <name evidence="4" type="ORF">M0812_10669</name>
</gene>
<dbReference type="Gene3D" id="3.90.640.10">
    <property type="entry name" value="Actin, Chain A, domain 4"/>
    <property type="match status" value="1"/>
</dbReference>
<dbReference type="InterPro" id="IPR013126">
    <property type="entry name" value="Hsp_70_fam"/>
</dbReference>
<proteinExistence type="inferred from homology"/>
<dbReference type="GO" id="GO:0140662">
    <property type="term" value="F:ATP-dependent protein folding chaperone"/>
    <property type="evidence" value="ECO:0007669"/>
    <property type="project" value="InterPro"/>
</dbReference>
<protein>
    <submittedName>
        <fullName evidence="4">Heat shock 70 kDa protein cognate</fullName>
    </submittedName>
</protein>
<dbReference type="PANTHER" id="PTHR19375">
    <property type="entry name" value="HEAT SHOCK PROTEIN 70KDA"/>
    <property type="match status" value="1"/>
</dbReference>
<evidence type="ECO:0000313" key="4">
    <source>
        <dbReference type="EMBL" id="KAJ3444808.1"/>
    </source>
</evidence>
<evidence type="ECO:0000256" key="1">
    <source>
        <dbReference type="ARBA" id="ARBA00007381"/>
    </source>
</evidence>
<dbReference type="CDD" id="cd24028">
    <property type="entry name" value="ASKHA_NBD_HSP70_HSPA1-like"/>
    <property type="match status" value="1"/>
</dbReference>
<dbReference type="Gene3D" id="3.30.30.30">
    <property type="match status" value="1"/>
</dbReference>
<dbReference type="Gene3D" id="3.30.420.40">
    <property type="match status" value="2"/>
</dbReference>
<keyword evidence="4" id="KW-0346">Stress response</keyword>
<dbReference type="GO" id="GO:0005524">
    <property type="term" value="F:ATP binding"/>
    <property type="evidence" value="ECO:0007669"/>
    <property type="project" value="UniProtKB-KW"/>
</dbReference>
<dbReference type="Pfam" id="PF00012">
    <property type="entry name" value="HSP70"/>
    <property type="match status" value="1"/>
</dbReference>
<keyword evidence="2" id="KW-0547">Nucleotide-binding</keyword>
<comment type="caution">
    <text evidence="4">The sequence shown here is derived from an EMBL/GenBank/DDBJ whole genome shotgun (WGS) entry which is preliminary data.</text>
</comment>